<dbReference type="FunFam" id="3.40.50.300:FF:000474">
    <property type="entry name" value="Putative ABC transporter ATP-binding subunit"/>
    <property type="match status" value="1"/>
</dbReference>
<dbReference type="GO" id="GO:0016020">
    <property type="term" value="C:membrane"/>
    <property type="evidence" value="ECO:0007669"/>
    <property type="project" value="UniProtKB-SubCell"/>
</dbReference>
<feature type="domain" description="ABC transporter" evidence="12">
    <location>
        <begin position="294"/>
        <end position="528"/>
    </location>
</feature>
<evidence type="ECO:0000256" key="9">
    <source>
        <dbReference type="SAM" id="MobiDB-lite"/>
    </source>
</evidence>
<dbReference type="PROSITE" id="PS00211">
    <property type="entry name" value="ABC_TRANSPORTER_1"/>
    <property type="match status" value="1"/>
</dbReference>
<feature type="compositionally biased region" description="Gly residues" evidence="9">
    <location>
        <begin position="140"/>
        <end position="179"/>
    </location>
</feature>
<keyword evidence="4 10" id="KW-0812">Transmembrane</keyword>
<dbReference type="InterPro" id="IPR008984">
    <property type="entry name" value="SMAD_FHA_dom_sf"/>
</dbReference>
<dbReference type="KEGG" id="aji:C0Z10_13145"/>
<dbReference type="SMART" id="SM00382">
    <property type="entry name" value="AAA"/>
    <property type="match status" value="1"/>
</dbReference>
<feature type="domain" description="FHA" evidence="11">
    <location>
        <begin position="32"/>
        <end position="81"/>
    </location>
</feature>
<dbReference type="SMART" id="SM00240">
    <property type="entry name" value="FHA"/>
    <property type="match status" value="2"/>
</dbReference>
<comment type="subcellular location">
    <subcellularLocation>
        <location evidence="1">Membrane</location>
        <topology evidence="1">Multi-pass membrane protein</topology>
    </subcellularLocation>
</comment>
<dbReference type="PROSITE" id="PS50006">
    <property type="entry name" value="FHA_DOMAIN"/>
    <property type="match status" value="2"/>
</dbReference>
<feature type="transmembrane region" description="Helical" evidence="10">
    <location>
        <begin position="746"/>
        <end position="766"/>
    </location>
</feature>
<evidence type="ECO:0000256" key="3">
    <source>
        <dbReference type="ARBA" id="ARBA00022553"/>
    </source>
</evidence>
<evidence type="ECO:0000256" key="5">
    <source>
        <dbReference type="ARBA" id="ARBA00022741"/>
    </source>
</evidence>
<dbReference type="InterPro" id="IPR003439">
    <property type="entry name" value="ABC_transporter-like_ATP-bd"/>
</dbReference>
<dbReference type="Pfam" id="PF01061">
    <property type="entry name" value="ABC2_membrane"/>
    <property type="match status" value="1"/>
</dbReference>
<dbReference type="SUPFAM" id="SSF49879">
    <property type="entry name" value="SMAD/FHA domain"/>
    <property type="match status" value="2"/>
</dbReference>
<keyword evidence="3" id="KW-0597">Phosphoprotein</keyword>
<evidence type="ECO:0000256" key="4">
    <source>
        <dbReference type="ARBA" id="ARBA00022692"/>
    </source>
</evidence>
<dbReference type="EMBL" id="CP025570">
    <property type="protein sequence ID" value="AZZ40524.1"/>
    <property type="molecule type" value="Genomic_DNA"/>
</dbReference>
<keyword evidence="5" id="KW-0547">Nucleotide-binding</keyword>
<evidence type="ECO:0000256" key="2">
    <source>
        <dbReference type="ARBA" id="ARBA00022448"/>
    </source>
</evidence>
<dbReference type="GO" id="GO:0016887">
    <property type="term" value="F:ATP hydrolysis activity"/>
    <property type="evidence" value="ECO:0007669"/>
    <property type="project" value="InterPro"/>
</dbReference>
<dbReference type="Gene3D" id="2.60.200.20">
    <property type="match status" value="2"/>
</dbReference>
<feature type="transmembrane region" description="Helical" evidence="10">
    <location>
        <begin position="593"/>
        <end position="612"/>
    </location>
</feature>
<dbReference type="SUPFAM" id="SSF52540">
    <property type="entry name" value="P-loop containing nucleoside triphosphate hydrolases"/>
    <property type="match status" value="1"/>
</dbReference>
<keyword evidence="8 10" id="KW-0472">Membrane</keyword>
<dbReference type="InterPro" id="IPR027417">
    <property type="entry name" value="P-loop_NTPase"/>
</dbReference>
<feature type="domain" description="FHA" evidence="11">
    <location>
        <begin position="210"/>
        <end position="259"/>
    </location>
</feature>
<proteinExistence type="predicted"/>
<dbReference type="Pfam" id="PF00498">
    <property type="entry name" value="FHA"/>
    <property type="match status" value="2"/>
</dbReference>
<dbReference type="GO" id="GO:0140359">
    <property type="term" value="F:ABC-type transporter activity"/>
    <property type="evidence" value="ECO:0007669"/>
    <property type="project" value="InterPro"/>
</dbReference>
<evidence type="ECO:0000313" key="13">
    <source>
        <dbReference type="EMBL" id="AZZ40524.1"/>
    </source>
</evidence>
<evidence type="ECO:0000259" key="12">
    <source>
        <dbReference type="PROSITE" id="PS50893"/>
    </source>
</evidence>
<dbReference type="Pfam" id="PF00005">
    <property type="entry name" value="ABC_tran"/>
    <property type="match status" value="1"/>
</dbReference>
<evidence type="ECO:0000256" key="7">
    <source>
        <dbReference type="ARBA" id="ARBA00022989"/>
    </source>
</evidence>
<feature type="transmembrane region" description="Helical" evidence="10">
    <location>
        <begin position="632"/>
        <end position="653"/>
    </location>
</feature>
<accession>A0A3Q9UME5</accession>
<dbReference type="CDD" id="cd00060">
    <property type="entry name" value="FHA"/>
    <property type="match status" value="1"/>
</dbReference>
<evidence type="ECO:0000256" key="6">
    <source>
        <dbReference type="ARBA" id="ARBA00022840"/>
    </source>
</evidence>
<dbReference type="InterPro" id="IPR000253">
    <property type="entry name" value="FHA_dom"/>
</dbReference>
<dbReference type="PANTHER" id="PTHR48041">
    <property type="entry name" value="ABC TRANSPORTER G FAMILY MEMBER 28"/>
    <property type="match status" value="1"/>
</dbReference>
<evidence type="ECO:0000259" key="11">
    <source>
        <dbReference type="PROSITE" id="PS50006"/>
    </source>
</evidence>
<dbReference type="InterPro" id="IPR013525">
    <property type="entry name" value="ABC2_TM"/>
</dbReference>
<evidence type="ECO:0000256" key="8">
    <source>
        <dbReference type="ARBA" id="ARBA00023136"/>
    </source>
</evidence>
<keyword evidence="2" id="KW-0813">Transport</keyword>
<dbReference type="Proteomes" id="UP000285875">
    <property type="component" value="Chromosome"/>
</dbReference>
<organism evidence="13 14">
    <name type="scientific">Acidipropionibacterium jensenii</name>
    <dbReference type="NCBI Taxonomy" id="1749"/>
    <lineage>
        <taxon>Bacteria</taxon>
        <taxon>Bacillati</taxon>
        <taxon>Actinomycetota</taxon>
        <taxon>Actinomycetes</taxon>
        <taxon>Propionibacteriales</taxon>
        <taxon>Propionibacteriaceae</taxon>
        <taxon>Acidipropionibacterium</taxon>
    </lineage>
</organism>
<dbReference type="AlphaFoldDB" id="A0A3Q9UME5"/>
<sequence>MPSNAGTGTVLAPVLTVTCGPRTTLLAQGTPIRIGRDPGAQLVIDDGRISRTHLVLTALGGDRVGVEDHSSNGSFLNGSRIGSTVLVAPFTLALGAPDGFPVHIEAVSGHSPVESSPFSTVMVHRQPGMAPGPGAPSRPGGPGGPGGFGGAGGPGSASGPGTQGGPGAQGTPGAQGGPGQATPATAPRAVPPQNAPQTNPQAPGPGTPVWGIGRDPHNAIVIDDPLVSRSHAQLRPAGDGFDVWDLRSGNGTYINSRRISRGHLGEGDRLTVGRTNLVLRAGQLTLAAPPRNILAAHGLCFTLPNGKQLLHDVSFGLPTGSLVAVIGPSGAGKSTLLKALTGSQPATSGAVIYEDEDLYRNYAELKGRIGVVPQDDLVHTRLTVRQALDYAARLRLPKDYTAAQRDHEIDRVMADLGLAEHATTTISRLSGGQRKRVSVALELLTQPSLLLLDEPTSGLDPNLDRSVMRLLRSQADAGRVVIVITHSISNLAACDKVLLLAPGGRVAYFGAPDQLLEHFQMADYADVFEAVTAEPQLWAQRAGNPPDAMPAGQPPARPGGSGARRRRTRVSSATRQWSTLTSRQMRLIASDRNYLLSSLFMPIVIALMALAIPGSGGFGPHDPKHPGEASTLLTIIVIGASFMGVSASIRELIAERPIFLRERAVGLSQQMYLLSKVTMLVLISAVQSALLIGVVLIGKDPPGDGVILGPGWLELGVCVFGTAFSSAVAGLLISSVVSTNEQVMPAMVVFVMAQLVLCGGIIEVAGRTAMEILAAPAPGRWGYAQSASTIDLTHIRPPSPGAHEDWLWRHEATQWLISGSALAAICLVSWVATAVVLRRQRASA</sequence>
<evidence type="ECO:0000256" key="1">
    <source>
        <dbReference type="ARBA" id="ARBA00004141"/>
    </source>
</evidence>
<dbReference type="InterPro" id="IPR017871">
    <property type="entry name" value="ABC_transporter-like_CS"/>
</dbReference>
<feature type="transmembrane region" description="Helical" evidence="10">
    <location>
        <begin position="815"/>
        <end position="837"/>
    </location>
</feature>
<dbReference type="PROSITE" id="PS50893">
    <property type="entry name" value="ABC_TRANSPORTER_2"/>
    <property type="match status" value="1"/>
</dbReference>
<evidence type="ECO:0000313" key="14">
    <source>
        <dbReference type="Proteomes" id="UP000285875"/>
    </source>
</evidence>
<feature type="region of interest" description="Disordered" evidence="9">
    <location>
        <begin position="123"/>
        <end position="216"/>
    </location>
</feature>
<feature type="transmembrane region" description="Helical" evidence="10">
    <location>
        <begin position="712"/>
        <end position="734"/>
    </location>
</feature>
<dbReference type="InterPro" id="IPR003593">
    <property type="entry name" value="AAA+_ATPase"/>
</dbReference>
<protein>
    <submittedName>
        <fullName evidence="13">ABC transporter ATP-binding protein</fullName>
    </submittedName>
</protein>
<reference evidence="14" key="1">
    <citation type="submission" date="2017-12" db="EMBL/GenBank/DDBJ databases">
        <title>Whole genome sequencing of Acidipropionibacterium jensenii strains JS279 and JS280.</title>
        <authorList>
            <person name="Deptula P."/>
            <person name="Laine P."/>
            <person name="Smolander O.-P."/>
            <person name="Paulin L."/>
            <person name="Auvinen P."/>
            <person name="Varmanen P."/>
        </authorList>
    </citation>
    <scope>NUCLEOTIDE SEQUENCE [LARGE SCALE GENOMIC DNA]</scope>
    <source>
        <strain evidence="14">JS280</strain>
    </source>
</reference>
<dbReference type="PANTHER" id="PTHR48041:SF139">
    <property type="entry name" value="PROTEIN SCARLET"/>
    <property type="match status" value="1"/>
</dbReference>
<keyword evidence="7 10" id="KW-1133">Transmembrane helix</keyword>
<dbReference type="GO" id="GO:0005524">
    <property type="term" value="F:ATP binding"/>
    <property type="evidence" value="ECO:0007669"/>
    <property type="project" value="UniProtKB-KW"/>
</dbReference>
<keyword evidence="6 13" id="KW-0067">ATP-binding</keyword>
<dbReference type="InterPro" id="IPR050352">
    <property type="entry name" value="ABCG_transporters"/>
</dbReference>
<name>A0A3Q9UME5_9ACTN</name>
<evidence type="ECO:0000256" key="10">
    <source>
        <dbReference type="SAM" id="Phobius"/>
    </source>
</evidence>
<dbReference type="Gene3D" id="3.40.50.300">
    <property type="entry name" value="P-loop containing nucleotide triphosphate hydrolases"/>
    <property type="match status" value="1"/>
</dbReference>
<gene>
    <name evidence="13" type="ORF">C0Z10_13145</name>
</gene>
<dbReference type="RefSeq" id="WP_097799676.1">
    <property type="nucleotide sequence ID" value="NZ_CP025570.1"/>
</dbReference>
<feature type="transmembrane region" description="Helical" evidence="10">
    <location>
        <begin position="673"/>
        <end position="697"/>
    </location>
</feature>
<feature type="region of interest" description="Disordered" evidence="9">
    <location>
        <begin position="541"/>
        <end position="575"/>
    </location>
</feature>